<evidence type="ECO:0000313" key="1">
    <source>
        <dbReference type="EMBL" id="KRY89574.1"/>
    </source>
</evidence>
<name>A0A0V1FU52_TRIPS</name>
<reference evidence="1 2" key="1">
    <citation type="submission" date="2015-01" db="EMBL/GenBank/DDBJ databases">
        <title>Evolution of Trichinella species and genotypes.</title>
        <authorList>
            <person name="Korhonen P.K."/>
            <person name="Edoardo P."/>
            <person name="Giuseppe L.R."/>
            <person name="Gasser R.B."/>
        </authorList>
    </citation>
    <scope>NUCLEOTIDE SEQUENCE [LARGE SCALE GENOMIC DNA]</scope>
    <source>
        <strain evidence="1">ISS470</strain>
    </source>
</reference>
<evidence type="ECO:0000313" key="2">
    <source>
        <dbReference type="Proteomes" id="UP000054995"/>
    </source>
</evidence>
<comment type="caution">
    <text evidence="1">The sequence shown here is derived from an EMBL/GenBank/DDBJ whole genome shotgun (WGS) entry which is preliminary data.</text>
</comment>
<dbReference type="AlphaFoldDB" id="A0A0V1FU52"/>
<proteinExistence type="predicted"/>
<sequence>MVDAHCNSHDCKSDIRQRLQVITRYPTERKIKNMRNNVHQKLVIYFSKENLPPCMKPSLVY</sequence>
<organism evidence="1 2">
    <name type="scientific">Trichinella pseudospiralis</name>
    <name type="common">Parasitic roundworm</name>
    <dbReference type="NCBI Taxonomy" id="6337"/>
    <lineage>
        <taxon>Eukaryota</taxon>
        <taxon>Metazoa</taxon>
        <taxon>Ecdysozoa</taxon>
        <taxon>Nematoda</taxon>
        <taxon>Enoplea</taxon>
        <taxon>Dorylaimia</taxon>
        <taxon>Trichinellida</taxon>
        <taxon>Trichinellidae</taxon>
        <taxon>Trichinella</taxon>
    </lineage>
</organism>
<protein>
    <submittedName>
        <fullName evidence="1">Uncharacterized protein</fullName>
    </submittedName>
</protein>
<dbReference type="EMBL" id="JYDT01000030">
    <property type="protein sequence ID" value="KRY89574.1"/>
    <property type="molecule type" value="Genomic_DNA"/>
</dbReference>
<dbReference type="Proteomes" id="UP000054995">
    <property type="component" value="Unassembled WGS sequence"/>
</dbReference>
<accession>A0A0V1FU52</accession>
<gene>
    <name evidence="1" type="ORF">T4D_5069</name>
</gene>
<keyword evidence="2" id="KW-1185">Reference proteome</keyword>